<evidence type="ECO:0008006" key="3">
    <source>
        <dbReference type="Google" id="ProtNLM"/>
    </source>
</evidence>
<accession>V9DSG1</accession>
<dbReference type="GeneID" id="19980219"/>
<dbReference type="HOGENOM" id="CLU_076637_0_0_1"/>
<evidence type="ECO:0000313" key="1">
    <source>
        <dbReference type="EMBL" id="ETI29273.1"/>
    </source>
</evidence>
<dbReference type="OrthoDB" id="4135563at2759"/>
<dbReference type="VEuPathDB" id="FungiDB:G647_01726"/>
<reference evidence="1 2" key="1">
    <citation type="submission" date="2013-03" db="EMBL/GenBank/DDBJ databases">
        <title>The Genome Sequence of Cladophialophora carrionii CBS 160.54.</title>
        <authorList>
            <consortium name="The Broad Institute Genomics Platform"/>
            <person name="Cuomo C."/>
            <person name="de Hoog S."/>
            <person name="Gorbushina A."/>
            <person name="Walker B."/>
            <person name="Young S.K."/>
            <person name="Zeng Q."/>
            <person name="Gargeya S."/>
            <person name="Fitzgerald M."/>
            <person name="Haas B."/>
            <person name="Abouelleil A."/>
            <person name="Allen A.W."/>
            <person name="Alvarado L."/>
            <person name="Arachchi H.M."/>
            <person name="Berlin A.M."/>
            <person name="Chapman S.B."/>
            <person name="Gainer-Dewar J."/>
            <person name="Goldberg J."/>
            <person name="Griggs A."/>
            <person name="Gujja S."/>
            <person name="Hansen M."/>
            <person name="Howarth C."/>
            <person name="Imamovic A."/>
            <person name="Ireland A."/>
            <person name="Larimer J."/>
            <person name="McCowan C."/>
            <person name="Murphy C."/>
            <person name="Pearson M."/>
            <person name="Poon T.W."/>
            <person name="Priest M."/>
            <person name="Roberts A."/>
            <person name="Saif S."/>
            <person name="Shea T."/>
            <person name="Sisk P."/>
            <person name="Sykes S."/>
            <person name="Wortman J."/>
            <person name="Nusbaum C."/>
            <person name="Birren B."/>
        </authorList>
    </citation>
    <scope>NUCLEOTIDE SEQUENCE [LARGE SCALE GENOMIC DNA]</scope>
    <source>
        <strain evidence="1 2">CBS 160.54</strain>
    </source>
</reference>
<organism evidence="1 2">
    <name type="scientific">Cladophialophora carrionii CBS 160.54</name>
    <dbReference type="NCBI Taxonomy" id="1279043"/>
    <lineage>
        <taxon>Eukaryota</taxon>
        <taxon>Fungi</taxon>
        <taxon>Dikarya</taxon>
        <taxon>Ascomycota</taxon>
        <taxon>Pezizomycotina</taxon>
        <taxon>Eurotiomycetes</taxon>
        <taxon>Chaetothyriomycetidae</taxon>
        <taxon>Chaetothyriales</taxon>
        <taxon>Herpotrichiellaceae</taxon>
        <taxon>Cladophialophora</taxon>
    </lineage>
</organism>
<evidence type="ECO:0000313" key="2">
    <source>
        <dbReference type="Proteomes" id="UP000030678"/>
    </source>
</evidence>
<protein>
    <recommendedName>
        <fullName evidence="3">F-box domain-containing protein</fullName>
    </recommendedName>
</protein>
<sequence>MALWTGFPTRIGLKDIAESSPPPRRPLTCRAKSDDFKRKLSCRFILPDEILDNAVTQDHDSEPILLQMPYEILLAVYDSVAHAPSQVALALTCKRMARAARDVQLCLSPTSAKYAGFLPRAVFDVPELMTQLKPWMPPELRLCNHCLTNRPRHEQYWNTVAGCEVSNFWITKTGWEFRDASWHKQVHDICPACHASCSLSDFVDCDGCRALGRLGDVDWSRVSDSWRRRTEEELRAVCRLKEPKNERRPLACGRSGPGIEGAAAADFMKVPMHGRSDVEPYSWMDGVLLELEILEAVNASGSGYQQDSQSFGRRS</sequence>
<dbReference type="Proteomes" id="UP000030678">
    <property type="component" value="Unassembled WGS sequence"/>
</dbReference>
<proteinExistence type="predicted"/>
<dbReference type="EMBL" id="KB822697">
    <property type="protein sequence ID" value="ETI29273.1"/>
    <property type="molecule type" value="Genomic_DNA"/>
</dbReference>
<name>V9DSG1_9EURO</name>
<dbReference type="RefSeq" id="XP_008723347.1">
    <property type="nucleotide sequence ID" value="XM_008725125.1"/>
</dbReference>
<dbReference type="AlphaFoldDB" id="V9DSG1"/>
<gene>
    <name evidence="1" type="ORF">G647_01726</name>
</gene>